<organism evidence="1 2">
    <name type="scientific">Corynebacterium argentoratense DSM 44202</name>
    <dbReference type="NCBI Taxonomy" id="1348662"/>
    <lineage>
        <taxon>Bacteria</taxon>
        <taxon>Bacillati</taxon>
        <taxon>Actinomycetota</taxon>
        <taxon>Actinomycetes</taxon>
        <taxon>Mycobacteriales</taxon>
        <taxon>Corynebacteriaceae</taxon>
        <taxon>Corynebacterium</taxon>
    </lineage>
</organism>
<reference evidence="1 2" key="1">
    <citation type="journal article" date="2013" name="Genome Announc.">
        <title>Whole-Genome Sequence of the Clinical Strain Corynebacterium argentoratense DSM 44202, Isolated from a Human Throat Specimen.</title>
        <authorList>
            <person name="Bomholt C."/>
            <person name="Glaub A."/>
            <person name="Gravermann K."/>
            <person name="Albersmeier A."/>
            <person name="Brinkrolf K."/>
            <person name="Ruckert C."/>
            <person name="Tauch A."/>
        </authorList>
    </citation>
    <scope>NUCLEOTIDE SEQUENCE [LARGE SCALE GENOMIC DNA]</scope>
    <source>
        <strain evidence="1">DSM 44202</strain>
    </source>
</reference>
<dbReference type="KEGG" id="caz:CARG_02475"/>
<sequence>MATGSTKKEIAALVKQMEAERPKPKKRRTATFSGVMEDKQKRKWTYLSLAAEQLETTPGLLMEKADFLGLEIRNQIKGFKGPWVPVNAVRALKLSGGLSTAASEQIYRPCVHSCCNSVGSGPWGLAMCFRHSAKFQSLTRVKARRRRMEFIHDYGFLAVRLMEAFCRGEKLKPNEFARLQARGLLTQSERLTDEGNAIMRVFNILREELVA</sequence>
<dbReference type="AlphaFoldDB" id="U3GYK6"/>
<evidence type="ECO:0000313" key="1">
    <source>
        <dbReference type="EMBL" id="AGU14657.1"/>
    </source>
</evidence>
<name>U3GYK6_9CORY</name>
<protein>
    <submittedName>
        <fullName evidence="1">Uncharacterized protein</fullName>
    </submittedName>
</protein>
<dbReference type="PATRIC" id="fig|1348662.3.peg.491"/>
<proteinExistence type="predicted"/>
<evidence type="ECO:0000313" key="2">
    <source>
        <dbReference type="Proteomes" id="UP000016943"/>
    </source>
</evidence>
<dbReference type="EMBL" id="CP006365">
    <property type="protein sequence ID" value="AGU14657.1"/>
    <property type="molecule type" value="Genomic_DNA"/>
</dbReference>
<dbReference type="GeneID" id="78249344"/>
<keyword evidence="2" id="KW-1185">Reference proteome</keyword>
<dbReference type="STRING" id="1348662.CARG_02475"/>
<accession>U3GYK6</accession>
<dbReference type="Proteomes" id="UP000016943">
    <property type="component" value="Chromosome"/>
</dbReference>
<gene>
    <name evidence="1" type="ORF">CARG_02475</name>
</gene>
<dbReference type="HOGENOM" id="CLU_1303182_0_0_11"/>
<dbReference type="RefSeq" id="WP_020975799.1">
    <property type="nucleotide sequence ID" value="NC_022198.1"/>
</dbReference>